<gene>
    <name evidence="2" type="ORF">BD626DRAFT_516090</name>
</gene>
<reference evidence="2 3" key="1">
    <citation type="journal article" date="2019" name="New Phytol.">
        <title>Comparative genomics reveals unique wood-decay strategies and fruiting body development in the Schizophyllaceae.</title>
        <authorList>
            <person name="Almasi E."/>
            <person name="Sahu N."/>
            <person name="Krizsan K."/>
            <person name="Balint B."/>
            <person name="Kovacs G.M."/>
            <person name="Kiss B."/>
            <person name="Cseklye J."/>
            <person name="Drula E."/>
            <person name="Henrissat B."/>
            <person name="Nagy I."/>
            <person name="Chovatia M."/>
            <person name="Adam C."/>
            <person name="LaButti K."/>
            <person name="Lipzen A."/>
            <person name="Riley R."/>
            <person name="Grigoriev I.V."/>
            <person name="Nagy L.G."/>
        </authorList>
    </citation>
    <scope>NUCLEOTIDE SEQUENCE [LARGE SCALE GENOMIC DNA]</scope>
    <source>
        <strain evidence="2 3">NL-1724</strain>
    </source>
</reference>
<keyword evidence="1" id="KW-0472">Membrane</keyword>
<proteinExistence type="predicted"/>
<sequence length="89" mass="9835">MLAVVVRVVRLGHCSGSLARVALLDLCSFFVLSTRECTFPMYARSGPVPGVSWTNVLRLSITTPRYVVAVVVRYMGYMRGLLAVVVIWS</sequence>
<keyword evidence="1" id="KW-1133">Transmembrane helix</keyword>
<dbReference type="Proteomes" id="UP000320762">
    <property type="component" value="Unassembled WGS sequence"/>
</dbReference>
<protein>
    <submittedName>
        <fullName evidence="2">Uncharacterized protein</fullName>
    </submittedName>
</protein>
<dbReference type="EMBL" id="VDMD01000052">
    <property type="protein sequence ID" value="TRM57142.1"/>
    <property type="molecule type" value="Genomic_DNA"/>
</dbReference>
<evidence type="ECO:0000313" key="2">
    <source>
        <dbReference type="EMBL" id="TRM57142.1"/>
    </source>
</evidence>
<name>A0A550BX72_9AGAR</name>
<organism evidence="2 3">
    <name type="scientific">Schizophyllum amplum</name>
    <dbReference type="NCBI Taxonomy" id="97359"/>
    <lineage>
        <taxon>Eukaryota</taxon>
        <taxon>Fungi</taxon>
        <taxon>Dikarya</taxon>
        <taxon>Basidiomycota</taxon>
        <taxon>Agaricomycotina</taxon>
        <taxon>Agaricomycetes</taxon>
        <taxon>Agaricomycetidae</taxon>
        <taxon>Agaricales</taxon>
        <taxon>Schizophyllaceae</taxon>
        <taxon>Schizophyllum</taxon>
    </lineage>
</organism>
<evidence type="ECO:0000313" key="3">
    <source>
        <dbReference type="Proteomes" id="UP000320762"/>
    </source>
</evidence>
<keyword evidence="3" id="KW-1185">Reference proteome</keyword>
<comment type="caution">
    <text evidence="2">The sequence shown here is derived from an EMBL/GenBank/DDBJ whole genome shotgun (WGS) entry which is preliminary data.</text>
</comment>
<keyword evidence="1" id="KW-0812">Transmembrane</keyword>
<evidence type="ECO:0000256" key="1">
    <source>
        <dbReference type="SAM" id="Phobius"/>
    </source>
</evidence>
<dbReference type="AlphaFoldDB" id="A0A550BX72"/>
<feature type="transmembrane region" description="Helical" evidence="1">
    <location>
        <begin position="66"/>
        <end position="88"/>
    </location>
</feature>
<accession>A0A550BX72</accession>